<name>A0AAN6XCD0_9PEZI</name>
<comment type="caution">
    <text evidence="2">The sequence shown here is derived from an EMBL/GenBank/DDBJ whole genome shotgun (WGS) entry which is preliminary data.</text>
</comment>
<dbReference type="Pfam" id="PF17111">
    <property type="entry name" value="PigL_N"/>
    <property type="match status" value="1"/>
</dbReference>
<evidence type="ECO:0000259" key="1">
    <source>
        <dbReference type="Pfam" id="PF17111"/>
    </source>
</evidence>
<sequence length="309" mass="33630">MMAEPIGVIASALTIAEVAASSAKALWGFINGLRKAPAQLQALKEDILSAQSVLEGLRAAIRETSADTCNQAILATLFQRFGIEAAIKANQRIILDFTATIEKYTVHSTKGGSVSIRDRLKVTFRKSKLEAFKARLNASKNTISYALIGATLASSVLAAEDVKNNLLAHQEVLEEHSRQLNDILEYTNDLDVEQTEDPEEDNIPITAIERDLTLEVLPILQHTTTQMQQAIDSQISGTFQDIETLVADTNSRALAGTIGQNIDPTILRQRVGRAEAKNSSRVFIGKMSEGVSKDFWGHDQVWTTGSPGA</sequence>
<dbReference type="AlphaFoldDB" id="A0AAN6XCD0"/>
<reference evidence="2" key="1">
    <citation type="journal article" date="2023" name="Mol. Phylogenet. Evol.">
        <title>Genome-scale phylogeny and comparative genomics of the fungal order Sordariales.</title>
        <authorList>
            <person name="Hensen N."/>
            <person name="Bonometti L."/>
            <person name="Westerberg I."/>
            <person name="Brannstrom I.O."/>
            <person name="Guillou S."/>
            <person name="Cros-Aarteil S."/>
            <person name="Calhoun S."/>
            <person name="Haridas S."/>
            <person name="Kuo A."/>
            <person name="Mondo S."/>
            <person name="Pangilinan J."/>
            <person name="Riley R."/>
            <person name="LaButti K."/>
            <person name="Andreopoulos B."/>
            <person name="Lipzen A."/>
            <person name="Chen C."/>
            <person name="Yan M."/>
            <person name="Daum C."/>
            <person name="Ng V."/>
            <person name="Clum A."/>
            <person name="Steindorff A."/>
            <person name="Ohm R.A."/>
            <person name="Martin F."/>
            <person name="Silar P."/>
            <person name="Natvig D.O."/>
            <person name="Lalanne C."/>
            <person name="Gautier V."/>
            <person name="Ament-Velasquez S.L."/>
            <person name="Kruys A."/>
            <person name="Hutchinson M.I."/>
            <person name="Powell A.J."/>
            <person name="Barry K."/>
            <person name="Miller A.N."/>
            <person name="Grigoriev I.V."/>
            <person name="Debuchy R."/>
            <person name="Gladieux P."/>
            <person name="Hiltunen Thoren M."/>
            <person name="Johannesson H."/>
        </authorList>
    </citation>
    <scope>NUCLEOTIDE SEQUENCE</scope>
    <source>
        <strain evidence="2">CBS 315.58</strain>
    </source>
</reference>
<dbReference type="EMBL" id="MU863954">
    <property type="protein sequence ID" value="KAK4197924.1"/>
    <property type="molecule type" value="Genomic_DNA"/>
</dbReference>
<reference evidence="2" key="2">
    <citation type="submission" date="2023-05" db="EMBL/GenBank/DDBJ databases">
        <authorList>
            <consortium name="Lawrence Berkeley National Laboratory"/>
            <person name="Steindorff A."/>
            <person name="Hensen N."/>
            <person name="Bonometti L."/>
            <person name="Westerberg I."/>
            <person name="Brannstrom I.O."/>
            <person name="Guillou S."/>
            <person name="Cros-Aarteil S."/>
            <person name="Calhoun S."/>
            <person name="Haridas S."/>
            <person name="Kuo A."/>
            <person name="Mondo S."/>
            <person name="Pangilinan J."/>
            <person name="Riley R."/>
            <person name="Labutti K."/>
            <person name="Andreopoulos B."/>
            <person name="Lipzen A."/>
            <person name="Chen C."/>
            <person name="Yanf M."/>
            <person name="Daum C."/>
            <person name="Ng V."/>
            <person name="Clum A."/>
            <person name="Ohm R."/>
            <person name="Martin F."/>
            <person name="Silar P."/>
            <person name="Natvig D."/>
            <person name="Lalanne C."/>
            <person name="Gautier V."/>
            <person name="Ament-Velasquez S.L."/>
            <person name="Kruys A."/>
            <person name="Hutchinson M.I."/>
            <person name="Powell A.J."/>
            <person name="Barry K."/>
            <person name="Miller A.N."/>
            <person name="Grigoriev I.V."/>
            <person name="Debuchy R."/>
            <person name="Gladieux P."/>
            <person name="Thoren M.H."/>
            <person name="Johannesson H."/>
        </authorList>
    </citation>
    <scope>NUCLEOTIDE SEQUENCE</scope>
    <source>
        <strain evidence="2">CBS 315.58</strain>
    </source>
</reference>
<dbReference type="InterPro" id="IPR031348">
    <property type="entry name" value="PigL_N"/>
</dbReference>
<gene>
    <name evidence="2" type="ORF">QBC40DRAFT_284653</name>
</gene>
<evidence type="ECO:0000313" key="3">
    <source>
        <dbReference type="Proteomes" id="UP001303160"/>
    </source>
</evidence>
<evidence type="ECO:0000313" key="2">
    <source>
        <dbReference type="EMBL" id="KAK4197924.1"/>
    </source>
</evidence>
<accession>A0AAN6XCD0</accession>
<protein>
    <recommendedName>
        <fullName evidence="1">Azaphilone pigments biosynthesis cluster protein L N-terminal domain-containing protein</fullName>
    </recommendedName>
</protein>
<organism evidence="2 3">
    <name type="scientific">Triangularia verruculosa</name>
    <dbReference type="NCBI Taxonomy" id="2587418"/>
    <lineage>
        <taxon>Eukaryota</taxon>
        <taxon>Fungi</taxon>
        <taxon>Dikarya</taxon>
        <taxon>Ascomycota</taxon>
        <taxon>Pezizomycotina</taxon>
        <taxon>Sordariomycetes</taxon>
        <taxon>Sordariomycetidae</taxon>
        <taxon>Sordariales</taxon>
        <taxon>Podosporaceae</taxon>
        <taxon>Triangularia</taxon>
    </lineage>
</organism>
<proteinExistence type="predicted"/>
<feature type="domain" description="Azaphilone pigments biosynthesis cluster protein L N-terminal" evidence="1">
    <location>
        <begin position="3"/>
        <end position="217"/>
    </location>
</feature>
<dbReference type="Proteomes" id="UP001303160">
    <property type="component" value="Unassembled WGS sequence"/>
</dbReference>
<keyword evidence="3" id="KW-1185">Reference proteome</keyword>